<name>A0A382XD51_9ZZZZ</name>
<feature type="compositionally biased region" description="Basic residues" evidence="1">
    <location>
        <begin position="131"/>
        <end position="153"/>
    </location>
</feature>
<organism evidence="2">
    <name type="scientific">marine metagenome</name>
    <dbReference type="NCBI Taxonomy" id="408172"/>
    <lineage>
        <taxon>unclassified sequences</taxon>
        <taxon>metagenomes</taxon>
        <taxon>ecological metagenomes</taxon>
    </lineage>
</organism>
<accession>A0A382XD51</accession>
<feature type="non-terminal residue" evidence="2">
    <location>
        <position position="184"/>
    </location>
</feature>
<evidence type="ECO:0000313" key="2">
    <source>
        <dbReference type="EMBL" id="SVD68769.1"/>
    </source>
</evidence>
<protein>
    <submittedName>
        <fullName evidence="2">Uncharacterized protein</fullName>
    </submittedName>
</protein>
<feature type="compositionally biased region" description="Low complexity" evidence="1">
    <location>
        <begin position="96"/>
        <end position="108"/>
    </location>
</feature>
<gene>
    <name evidence="2" type="ORF">METZ01_LOCUS421623</name>
</gene>
<evidence type="ECO:0000256" key="1">
    <source>
        <dbReference type="SAM" id="MobiDB-lite"/>
    </source>
</evidence>
<feature type="compositionally biased region" description="Low complexity" evidence="1">
    <location>
        <begin position="74"/>
        <end position="86"/>
    </location>
</feature>
<feature type="non-terminal residue" evidence="2">
    <location>
        <position position="1"/>
    </location>
</feature>
<dbReference type="EMBL" id="UINC01166678">
    <property type="protein sequence ID" value="SVD68769.1"/>
    <property type="molecule type" value="Genomic_DNA"/>
</dbReference>
<dbReference type="AlphaFoldDB" id="A0A382XD51"/>
<sequence length="184" mass="20628">STAALTPGMPSLARIWARGRWSSGRSAMEALRWMRRGRRRRARGLASAVGALRGRRPVWSPRSSPPRRPRRSPSGRSAPPRFARSSPSRRPRRSPSGRSAPPRFARSSPSRRPRRSPSGRSAPPRFARSSPPRRPRRSPSRRPPKRSPSRRPRPPANFVVTRGSLRPDPMISRVSGAVRSSWSC</sequence>
<feature type="region of interest" description="Disordered" evidence="1">
    <location>
        <begin position="36"/>
        <end position="184"/>
    </location>
</feature>
<feature type="compositionally biased region" description="Low complexity" evidence="1">
    <location>
        <begin position="44"/>
        <end position="62"/>
    </location>
</feature>
<feature type="compositionally biased region" description="Low complexity" evidence="1">
    <location>
        <begin position="118"/>
        <end position="130"/>
    </location>
</feature>
<proteinExistence type="predicted"/>
<reference evidence="2" key="1">
    <citation type="submission" date="2018-05" db="EMBL/GenBank/DDBJ databases">
        <authorList>
            <person name="Lanie J.A."/>
            <person name="Ng W.-L."/>
            <person name="Kazmierczak K.M."/>
            <person name="Andrzejewski T.M."/>
            <person name="Davidsen T.M."/>
            <person name="Wayne K.J."/>
            <person name="Tettelin H."/>
            <person name="Glass J.I."/>
            <person name="Rusch D."/>
            <person name="Podicherti R."/>
            <person name="Tsui H.-C.T."/>
            <person name="Winkler M.E."/>
        </authorList>
    </citation>
    <scope>NUCLEOTIDE SEQUENCE</scope>
</reference>